<organism evidence="1 2">
    <name type="scientific">Vararia minispora EC-137</name>
    <dbReference type="NCBI Taxonomy" id="1314806"/>
    <lineage>
        <taxon>Eukaryota</taxon>
        <taxon>Fungi</taxon>
        <taxon>Dikarya</taxon>
        <taxon>Basidiomycota</taxon>
        <taxon>Agaricomycotina</taxon>
        <taxon>Agaricomycetes</taxon>
        <taxon>Russulales</taxon>
        <taxon>Lachnocladiaceae</taxon>
        <taxon>Vararia</taxon>
    </lineage>
</organism>
<name>A0ACB8QUT4_9AGAM</name>
<reference evidence="1" key="2">
    <citation type="journal article" date="2022" name="New Phytol.">
        <title>Evolutionary transition to the ectomycorrhizal habit in the genomes of a hyperdiverse lineage of mushroom-forming fungi.</title>
        <authorList>
            <person name="Looney B."/>
            <person name="Miyauchi S."/>
            <person name="Morin E."/>
            <person name="Drula E."/>
            <person name="Courty P.E."/>
            <person name="Kohler A."/>
            <person name="Kuo A."/>
            <person name="LaButti K."/>
            <person name="Pangilinan J."/>
            <person name="Lipzen A."/>
            <person name="Riley R."/>
            <person name="Andreopoulos W."/>
            <person name="He G."/>
            <person name="Johnson J."/>
            <person name="Nolan M."/>
            <person name="Tritt A."/>
            <person name="Barry K.W."/>
            <person name="Grigoriev I.V."/>
            <person name="Nagy L.G."/>
            <person name="Hibbett D."/>
            <person name="Henrissat B."/>
            <person name="Matheny P.B."/>
            <person name="Labbe J."/>
            <person name="Martin F.M."/>
        </authorList>
    </citation>
    <scope>NUCLEOTIDE SEQUENCE</scope>
    <source>
        <strain evidence="1">EC-137</strain>
    </source>
</reference>
<feature type="non-terminal residue" evidence="1">
    <location>
        <position position="1"/>
    </location>
</feature>
<proteinExistence type="predicted"/>
<reference evidence="1" key="1">
    <citation type="submission" date="2021-02" db="EMBL/GenBank/DDBJ databases">
        <authorList>
            <consortium name="DOE Joint Genome Institute"/>
            <person name="Ahrendt S."/>
            <person name="Looney B.P."/>
            <person name="Miyauchi S."/>
            <person name="Morin E."/>
            <person name="Drula E."/>
            <person name="Courty P.E."/>
            <person name="Chicoki N."/>
            <person name="Fauchery L."/>
            <person name="Kohler A."/>
            <person name="Kuo A."/>
            <person name="Labutti K."/>
            <person name="Pangilinan J."/>
            <person name="Lipzen A."/>
            <person name="Riley R."/>
            <person name="Andreopoulos W."/>
            <person name="He G."/>
            <person name="Johnson J."/>
            <person name="Barry K.W."/>
            <person name="Grigoriev I.V."/>
            <person name="Nagy L."/>
            <person name="Hibbett D."/>
            <person name="Henrissat B."/>
            <person name="Matheny P.B."/>
            <person name="Labbe J."/>
            <person name="Martin F."/>
        </authorList>
    </citation>
    <scope>NUCLEOTIDE SEQUENCE</scope>
    <source>
        <strain evidence="1">EC-137</strain>
    </source>
</reference>
<keyword evidence="2" id="KW-1185">Reference proteome</keyword>
<evidence type="ECO:0000313" key="2">
    <source>
        <dbReference type="Proteomes" id="UP000814128"/>
    </source>
</evidence>
<feature type="non-terminal residue" evidence="1">
    <location>
        <position position="207"/>
    </location>
</feature>
<dbReference type="EMBL" id="MU273482">
    <property type="protein sequence ID" value="KAI0035579.1"/>
    <property type="molecule type" value="Genomic_DNA"/>
</dbReference>
<sequence length="207" mass="22906">LNRIPHNWIIWGVIGANAVVFTLWGMSETEMKNRRPQFQQWMLNNFTVSWQNLSAGRFWTVITSAFSQMDFMHALFNGLTFYWMAPATLSALGGARFTYLYLSGALRALACSGATLYFNPHIASLGASGAVYSIIATFACMFPRTTFYLFGIAPLPAWAFVGGILAWDGYNAWQVSQRTATPPGGSKTNYIGHVGGVLTGIAYYLLR</sequence>
<comment type="caution">
    <text evidence="1">The sequence shown here is derived from an EMBL/GenBank/DDBJ whole genome shotgun (WGS) entry which is preliminary data.</text>
</comment>
<gene>
    <name evidence="1" type="ORF">K488DRAFT_24823</name>
</gene>
<accession>A0ACB8QUT4</accession>
<protein>
    <submittedName>
        <fullName evidence="1">Uncharacterized protein</fullName>
    </submittedName>
</protein>
<dbReference type="Proteomes" id="UP000814128">
    <property type="component" value="Unassembled WGS sequence"/>
</dbReference>
<evidence type="ECO:0000313" key="1">
    <source>
        <dbReference type="EMBL" id="KAI0035579.1"/>
    </source>
</evidence>